<accession>A0A7W9SN23</accession>
<comment type="cofactor">
    <cofactor evidence="13">
        <name>Zn(2+)</name>
        <dbReference type="ChEBI" id="CHEBI:29105"/>
    </cofactor>
    <text evidence="13">Binds 1 zinc ion per subunit.</text>
</comment>
<dbReference type="InterPro" id="IPR023033">
    <property type="entry name" value="Ala_tRNA_ligase_euk/bac"/>
</dbReference>
<dbReference type="InterPro" id="IPR018165">
    <property type="entry name" value="Ala-tRNA-synth_IIc_core"/>
</dbReference>
<dbReference type="InterPro" id="IPR018164">
    <property type="entry name" value="Ala-tRNA-synth_IIc_N"/>
</dbReference>
<dbReference type="FunFam" id="3.30.54.20:FF:000001">
    <property type="entry name" value="Alanine--tRNA ligase"/>
    <property type="match status" value="1"/>
</dbReference>
<dbReference type="GO" id="GO:0005829">
    <property type="term" value="C:cytosol"/>
    <property type="evidence" value="ECO:0007669"/>
    <property type="project" value="TreeGrafter"/>
</dbReference>
<dbReference type="InterPro" id="IPR012947">
    <property type="entry name" value="tRNA_SAD"/>
</dbReference>
<dbReference type="Pfam" id="PF07973">
    <property type="entry name" value="tRNA_SAD"/>
    <property type="match status" value="1"/>
</dbReference>
<evidence type="ECO:0000256" key="13">
    <source>
        <dbReference type="HAMAP-Rule" id="MF_00036"/>
    </source>
</evidence>
<dbReference type="SUPFAM" id="SSF50447">
    <property type="entry name" value="Translation proteins"/>
    <property type="match status" value="1"/>
</dbReference>
<comment type="function">
    <text evidence="11 13">Catalyzes the attachment of alanine to tRNA(Ala) in a two-step reaction: alanine is first activated by ATP to form Ala-AMP and then transferred to the acceptor end of tRNA(Ala). Also edits incorrectly charged Ser-tRNA(Ala) and Gly-tRNA(Ala) via its editing domain.</text>
</comment>
<dbReference type="Proteomes" id="UP000520814">
    <property type="component" value="Unassembled WGS sequence"/>
</dbReference>
<evidence type="ECO:0000256" key="8">
    <source>
        <dbReference type="ARBA" id="ARBA00022884"/>
    </source>
</evidence>
<dbReference type="GO" id="GO:0002161">
    <property type="term" value="F:aminoacyl-tRNA deacylase activity"/>
    <property type="evidence" value="ECO:0007669"/>
    <property type="project" value="TreeGrafter"/>
</dbReference>
<evidence type="ECO:0000256" key="1">
    <source>
        <dbReference type="ARBA" id="ARBA00008226"/>
    </source>
</evidence>
<dbReference type="PROSITE" id="PS50860">
    <property type="entry name" value="AA_TRNA_LIGASE_II_ALA"/>
    <property type="match status" value="1"/>
</dbReference>
<dbReference type="EMBL" id="JACHGW010000001">
    <property type="protein sequence ID" value="MBB6049194.1"/>
    <property type="molecule type" value="Genomic_DNA"/>
</dbReference>
<dbReference type="Gene3D" id="6.10.250.550">
    <property type="match status" value="1"/>
</dbReference>
<dbReference type="PANTHER" id="PTHR11777">
    <property type="entry name" value="ALANYL-TRNA SYNTHETASE"/>
    <property type="match status" value="1"/>
</dbReference>
<dbReference type="PANTHER" id="PTHR11777:SF9">
    <property type="entry name" value="ALANINE--TRNA LIGASE, CYTOPLASMIC"/>
    <property type="match status" value="1"/>
</dbReference>
<dbReference type="GO" id="GO:0006419">
    <property type="term" value="P:alanyl-tRNA aminoacylation"/>
    <property type="evidence" value="ECO:0007669"/>
    <property type="project" value="UniProtKB-UniRule"/>
</dbReference>
<evidence type="ECO:0000256" key="3">
    <source>
        <dbReference type="ARBA" id="ARBA00022598"/>
    </source>
</evidence>
<organism evidence="15 16">
    <name type="scientific">Armatimonas rosea</name>
    <dbReference type="NCBI Taxonomy" id="685828"/>
    <lineage>
        <taxon>Bacteria</taxon>
        <taxon>Bacillati</taxon>
        <taxon>Armatimonadota</taxon>
        <taxon>Armatimonadia</taxon>
        <taxon>Armatimonadales</taxon>
        <taxon>Armatimonadaceae</taxon>
        <taxon>Armatimonas</taxon>
    </lineage>
</organism>
<dbReference type="InterPro" id="IPR018163">
    <property type="entry name" value="Thr/Ala-tRNA-synth_IIc_edit"/>
</dbReference>
<evidence type="ECO:0000313" key="15">
    <source>
        <dbReference type="EMBL" id="MBB6049194.1"/>
    </source>
</evidence>
<feature type="binding site" evidence="13">
    <location>
        <position position="571"/>
    </location>
    <ligand>
        <name>Zn(2+)</name>
        <dbReference type="ChEBI" id="CHEBI:29105"/>
    </ligand>
</feature>
<evidence type="ECO:0000256" key="2">
    <source>
        <dbReference type="ARBA" id="ARBA00022555"/>
    </source>
</evidence>
<dbReference type="GO" id="GO:0004813">
    <property type="term" value="F:alanine-tRNA ligase activity"/>
    <property type="evidence" value="ECO:0007669"/>
    <property type="project" value="UniProtKB-UniRule"/>
</dbReference>
<dbReference type="Gene3D" id="3.30.930.10">
    <property type="entry name" value="Bira Bifunctional Protein, Domain 2"/>
    <property type="match status" value="1"/>
</dbReference>
<dbReference type="SUPFAM" id="SSF55681">
    <property type="entry name" value="Class II aaRS and biotin synthetases"/>
    <property type="match status" value="1"/>
</dbReference>
<evidence type="ECO:0000256" key="9">
    <source>
        <dbReference type="ARBA" id="ARBA00022917"/>
    </source>
</evidence>
<dbReference type="SUPFAM" id="SSF55186">
    <property type="entry name" value="ThrRS/AlaRS common domain"/>
    <property type="match status" value="1"/>
</dbReference>
<keyword evidence="7 13" id="KW-0067">ATP-binding</keyword>
<keyword evidence="9 13" id="KW-0648">Protein biosynthesis</keyword>
<dbReference type="InterPro" id="IPR009000">
    <property type="entry name" value="Transl_B-barrel_sf"/>
</dbReference>
<feature type="binding site" evidence="13">
    <location>
        <position position="674"/>
    </location>
    <ligand>
        <name>Zn(2+)</name>
        <dbReference type="ChEBI" id="CHEBI:29105"/>
    </ligand>
</feature>
<name>A0A7W9SN23_ARMRO</name>
<keyword evidence="8 13" id="KW-0694">RNA-binding</keyword>
<feature type="domain" description="Alanyl-transfer RNA synthetases family profile" evidence="14">
    <location>
        <begin position="1"/>
        <end position="717"/>
    </location>
</feature>
<protein>
    <recommendedName>
        <fullName evidence="13">Alanine--tRNA ligase</fullName>
        <ecNumber evidence="13">6.1.1.7</ecNumber>
    </recommendedName>
    <alternativeName>
        <fullName evidence="13">Alanyl-tRNA synthetase</fullName>
        <shortName evidence="13">AlaRS</shortName>
    </alternativeName>
</protein>
<keyword evidence="10 13" id="KW-0030">Aminoacyl-tRNA synthetase</keyword>
<evidence type="ECO:0000313" key="16">
    <source>
        <dbReference type="Proteomes" id="UP000520814"/>
    </source>
</evidence>
<evidence type="ECO:0000256" key="4">
    <source>
        <dbReference type="ARBA" id="ARBA00022723"/>
    </source>
</evidence>
<keyword evidence="16" id="KW-1185">Reference proteome</keyword>
<keyword evidence="4 13" id="KW-0479">Metal-binding</keyword>
<evidence type="ECO:0000256" key="6">
    <source>
        <dbReference type="ARBA" id="ARBA00022833"/>
    </source>
</evidence>
<dbReference type="FunFam" id="3.10.310.40:FF:000001">
    <property type="entry name" value="Alanine--tRNA ligase"/>
    <property type="match status" value="1"/>
</dbReference>
<dbReference type="InterPro" id="IPR050058">
    <property type="entry name" value="Ala-tRNA_ligase"/>
</dbReference>
<comment type="similarity">
    <text evidence="1 13">Belongs to the class-II aminoacyl-tRNA synthetase family.</text>
</comment>
<dbReference type="Gene3D" id="2.40.30.130">
    <property type="match status" value="1"/>
</dbReference>
<evidence type="ECO:0000256" key="12">
    <source>
        <dbReference type="ARBA" id="ARBA00048300"/>
    </source>
</evidence>
<reference evidence="15 16" key="1">
    <citation type="submission" date="2020-08" db="EMBL/GenBank/DDBJ databases">
        <title>Genomic Encyclopedia of Type Strains, Phase IV (KMG-IV): sequencing the most valuable type-strain genomes for metagenomic binning, comparative biology and taxonomic classification.</title>
        <authorList>
            <person name="Goeker M."/>
        </authorList>
    </citation>
    <scope>NUCLEOTIDE SEQUENCE [LARGE SCALE GENOMIC DNA]</scope>
    <source>
        <strain evidence="15 16">DSM 23562</strain>
    </source>
</reference>
<dbReference type="SUPFAM" id="SSF101353">
    <property type="entry name" value="Putative anticodon-binding domain of alanyl-tRNA synthetase (AlaRS)"/>
    <property type="match status" value="1"/>
</dbReference>
<feature type="binding site" evidence="13">
    <location>
        <position position="678"/>
    </location>
    <ligand>
        <name>Zn(2+)</name>
        <dbReference type="ChEBI" id="CHEBI:29105"/>
    </ligand>
</feature>
<dbReference type="GO" id="GO:0000049">
    <property type="term" value="F:tRNA binding"/>
    <property type="evidence" value="ECO:0007669"/>
    <property type="project" value="UniProtKB-KW"/>
</dbReference>
<dbReference type="CDD" id="cd00673">
    <property type="entry name" value="AlaRS_core"/>
    <property type="match status" value="1"/>
</dbReference>
<dbReference type="SMART" id="SM00863">
    <property type="entry name" value="tRNA_SAD"/>
    <property type="match status" value="1"/>
</dbReference>
<evidence type="ECO:0000259" key="14">
    <source>
        <dbReference type="PROSITE" id="PS50860"/>
    </source>
</evidence>
<keyword evidence="2 13" id="KW-0820">tRNA-binding</keyword>
<gene>
    <name evidence="13" type="primary">alaS</name>
    <name evidence="15" type="ORF">HNQ39_000956</name>
</gene>
<dbReference type="Gene3D" id="3.30.980.10">
    <property type="entry name" value="Threonyl-trna Synthetase, Chain A, domain 2"/>
    <property type="match status" value="1"/>
</dbReference>
<keyword evidence="13" id="KW-0963">Cytoplasm</keyword>
<dbReference type="HAMAP" id="MF_00036_B">
    <property type="entry name" value="Ala_tRNA_synth_B"/>
    <property type="match status" value="1"/>
</dbReference>
<dbReference type="InterPro" id="IPR018162">
    <property type="entry name" value="Ala-tRNA-ligase_IIc_anticod-bd"/>
</dbReference>
<dbReference type="RefSeq" id="WP_184192810.1">
    <property type="nucleotide sequence ID" value="NZ_JACHGW010000001.1"/>
</dbReference>
<feature type="binding site" evidence="13">
    <location>
        <position position="575"/>
    </location>
    <ligand>
        <name>Zn(2+)</name>
        <dbReference type="ChEBI" id="CHEBI:29105"/>
    </ligand>
</feature>
<sequence>MLARELRQKYIEFFESKGALRLPSDPLPTDDPTLLFTVAGMVPFKAYFEDRATPPRRSIVTSQKCLRTKDIEDIGDISHCTFFEMLGNFSFGDYFKKEAIAWSTEFLFDVLKLDRSRIRVTIYQDDQEAYDFWRANGMPHERITRLGQKTNYWPANAMVEQSQGPCGPCSEIFFDLQPHLPFDQEWDGEGTRWLEIWNNVFTQFTGQGTGADYKLIELPKKNIDTGMGLERTAAAINNLAGPFETDLLRPVIAVMEQLSGKSYTSTPDSTTDIAFRRIADHVRATTFLLGDGVTPGPSAQGYILRRLMRRAIVAGIRHLGFESETFMDRAVPGVIENMKDYYPELVDRQEAILEAVKLEEKTFRDALRNGLGRLEDELAKGTLDGARAHYLYQTFGLPFEVTAEVALERGITLDRAGYDAAEVAHSEASKDKEKQTWVVTDEGTKELLRNLPHTKFVGYTQASEQTQLVGILQSGKPLQELAEGEEAELILTSSPFYAESGGQVGDTGTITFDQERGAGVVYSSSFAVTNTQKRDGLWFHHGKVTSGTLTLNADVTAQVDTARRAAILRNHTATHLLHKALRSILGTHVAQKGSLVAPDRLRFDFSHSAALTDDELASIEAEVNAAIYAGYGVETVETSQDDARERGAMMLFGEKYGDVVRMVSVGGKYSVELCGGTHVKNTNEIGLFKIISEGSAAAGVRRIEAVTGAGALAYLNAKLATLESAGALLSVKPDSVPEAIERLQAHAKELQSELKSLKSAAAGSLADTLLAEATEKDGYKVVIASVETDDVSKLADELVGRIGAGVVVLGAVSGEKLVFVAKATKDAVAKGVHCGNLVKAAATAAGGGGGGRPDFAQAGGRDASKLGEALAAARAAL</sequence>
<dbReference type="InterPro" id="IPR045864">
    <property type="entry name" value="aa-tRNA-synth_II/BPL/LPL"/>
</dbReference>
<dbReference type="Gene3D" id="3.10.310.40">
    <property type="match status" value="1"/>
</dbReference>
<dbReference type="Pfam" id="PF02272">
    <property type="entry name" value="DHHA1"/>
    <property type="match status" value="1"/>
</dbReference>
<evidence type="ECO:0000256" key="10">
    <source>
        <dbReference type="ARBA" id="ARBA00023146"/>
    </source>
</evidence>
<dbReference type="GO" id="GO:0005524">
    <property type="term" value="F:ATP binding"/>
    <property type="evidence" value="ECO:0007669"/>
    <property type="project" value="UniProtKB-UniRule"/>
</dbReference>
<evidence type="ECO:0000256" key="7">
    <source>
        <dbReference type="ARBA" id="ARBA00022840"/>
    </source>
</evidence>
<dbReference type="InterPro" id="IPR003156">
    <property type="entry name" value="DHHA1_dom"/>
</dbReference>
<dbReference type="Pfam" id="PF01411">
    <property type="entry name" value="tRNA-synt_2c"/>
    <property type="match status" value="1"/>
</dbReference>
<dbReference type="EC" id="6.1.1.7" evidence="13"/>
<comment type="catalytic activity">
    <reaction evidence="12 13">
        <text>tRNA(Ala) + L-alanine + ATP = L-alanyl-tRNA(Ala) + AMP + diphosphate</text>
        <dbReference type="Rhea" id="RHEA:12540"/>
        <dbReference type="Rhea" id="RHEA-COMP:9657"/>
        <dbReference type="Rhea" id="RHEA-COMP:9923"/>
        <dbReference type="ChEBI" id="CHEBI:30616"/>
        <dbReference type="ChEBI" id="CHEBI:33019"/>
        <dbReference type="ChEBI" id="CHEBI:57972"/>
        <dbReference type="ChEBI" id="CHEBI:78442"/>
        <dbReference type="ChEBI" id="CHEBI:78497"/>
        <dbReference type="ChEBI" id="CHEBI:456215"/>
        <dbReference type="EC" id="6.1.1.7"/>
    </reaction>
</comment>
<proteinExistence type="inferred from homology"/>
<keyword evidence="3 13" id="KW-0436">Ligase</keyword>
<comment type="caution">
    <text evidence="15">The sequence shown here is derived from an EMBL/GenBank/DDBJ whole genome shotgun (WGS) entry which is preliminary data.</text>
</comment>
<keyword evidence="5 13" id="KW-0547">Nucleotide-binding</keyword>
<evidence type="ECO:0000256" key="5">
    <source>
        <dbReference type="ARBA" id="ARBA00022741"/>
    </source>
</evidence>
<dbReference type="InterPro" id="IPR002318">
    <property type="entry name" value="Ala-tRNA-lgiase_IIc"/>
</dbReference>
<keyword evidence="6 13" id="KW-0862">Zinc</keyword>
<dbReference type="NCBIfam" id="TIGR00344">
    <property type="entry name" value="alaS"/>
    <property type="match status" value="1"/>
</dbReference>
<comment type="subcellular location">
    <subcellularLocation>
        <location evidence="13">Cytoplasm</location>
    </subcellularLocation>
</comment>
<comment type="domain">
    <text evidence="13">Consists of three domains; the N-terminal catalytic domain, the editing domain and the C-terminal C-Ala domain. The editing domain removes incorrectly charged amino acids, while the C-Ala domain, along with tRNA(Ala), serves as a bridge to cooperatively bring together the editing and aminoacylation centers thus stimulating deacylation of misacylated tRNAs.</text>
</comment>
<evidence type="ECO:0000256" key="11">
    <source>
        <dbReference type="ARBA" id="ARBA00024779"/>
    </source>
</evidence>
<dbReference type="AlphaFoldDB" id="A0A7W9SN23"/>
<dbReference type="FunFam" id="3.30.980.10:FF:000004">
    <property type="entry name" value="Alanine--tRNA ligase, cytoplasmic"/>
    <property type="match status" value="1"/>
</dbReference>
<dbReference type="GO" id="GO:0008270">
    <property type="term" value="F:zinc ion binding"/>
    <property type="evidence" value="ECO:0007669"/>
    <property type="project" value="UniProtKB-UniRule"/>
</dbReference>
<dbReference type="PRINTS" id="PR00980">
    <property type="entry name" value="TRNASYNTHALA"/>
</dbReference>
<dbReference type="Gene3D" id="3.30.54.20">
    <property type="match status" value="1"/>
</dbReference>